<sequence>MPAKIINLCVPSYPLIGFGLFEPLKIAGGNYGNITYHSFITYPHQSEPRDARLEVNLHGYLAKDNALTVGKVYATGSQWIVRATAEAPRLNFDRTFAYEIGVASALNMGVGLCNFVVGSGLVKWKTEQPNPKSPYSNNNLIFIMNHTDFNPSDKTHQTFDVRYTAIGDGPLQKAFNLVQVLWEIQVFGVVQGYSTFLRMLDVQVLALAVATGVGPPLQLPHDENWPPVSALVGFDISFGDGSASSSHPLGTLSSDTTTDGQQEDNGLSEPSTSERKLDHA</sequence>
<protein>
    <submittedName>
        <fullName evidence="2">Uncharacterized protein</fullName>
    </submittedName>
</protein>
<evidence type="ECO:0000256" key="1">
    <source>
        <dbReference type="SAM" id="MobiDB-lite"/>
    </source>
</evidence>
<evidence type="ECO:0000313" key="2">
    <source>
        <dbReference type="EMBL" id="PLW35635.1"/>
    </source>
</evidence>
<dbReference type="AlphaFoldDB" id="A0A2N5UD07"/>
<feature type="compositionally biased region" description="Polar residues" evidence="1">
    <location>
        <begin position="243"/>
        <end position="271"/>
    </location>
</feature>
<feature type="region of interest" description="Disordered" evidence="1">
    <location>
        <begin position="243"/>
        <end position="280"/>
    </location>
</feature>
<accession>A0A2N5UD07</accession>
<gene>
    <name evidence="2" type="ORF">PCASD_10209</name>
</gene>
<dbReference type="Proteomes" id="UP000235392">
    <property type="component" value="Unassembled WGS sequence"/>
</dbReference>
<comment type="caution">
    <text evidence="2">The sequence shown here is derived from an EMBL/GenBank/DDBJ whole genome shotgun (WGS) entry which is preliminary data.</text>
</comment>
<dbReference type="EMBL" id="PGCI01000174">
    <property type="protein sequence ID" value="PLW35635.1"/>
    <property type="molecule type" value="Genomic_DNA"/>
</dbReference>
<reference evidence="2 3" key="1">
    <citation type="submission" date="2017-11" db="EMBL/GenBank/DDBJ databases">
        <title>De novo assembly and phasing of dikaryotic genomes from two isolates of Puccinia coronata f. sp. avenae, the causal agent of oat crown rust.</title>
        <authorList>
            <person name="Miller M.E."/>
            <person name="Zhang Y."/>
            <person name="Omidvar V."/>
            <person name="Sperschneider J."/>
            <person name="Schwessinger B."/>
            <person name="Raley C."/>
            <person name="Palmer J.M."/>
            <person name="Garnica D."/>
            <person name="Upadhyaya N."/>
            <person name="Rathjen J."/>
            <person name="Taylor J.M."/>
            <person name="Park R.F."/>
            <person name="Dodds P.N."/>
            <person name="Hirsch C.D."/>
            <person name="Kianian S.F."/>
            <person name="Figueroa M."/>
        </authorList>
    </citation>
    <scope>NUCLEOTIDE SEQUENCE [LARGE SCALE GENOMIC DNA]</scope>
    <source>
        <strain evidence="2">12SD80</strain>
    </source>
</reference>
<proteinExistence type="predicted"/>
<organism evidence="2 3">
    <name type="scientific">Puccinia coronata f. sp. avenae</name>
    <dbReference type="NCBI Taxonomy" id="200324"/>
    <lineage>
        <taxon>Eukaryota</taxon>
        <taxon>Fungi</taxon>
        <taxon>Dikarya</taxon>
        <taxon>Basidiomycota</taxon>
        <taxon>Pucciniomycotina</taxon>
        <taxon>Pucciniomycetes</taxon>
        <taxon>Pucciniales</taxon>
        <taxon>Pucciniaceae</taxon>
        <taxon>Puccinia</taxon>
    </lineage>
</organism>
<evidence type="ECO:0000313" key="3">
    <source>
        <dbReference type="Proteomes" id="UP000235392"/>
    </source>
</evidence>
<name>A0A2N5UD07_9BASI</name>